<gene>
    <name evidence="2" type="ORF">EV356DRAFT_444216</name>
</gene>
<dbReference type="PANTHER" id="PTHR40780:SF3">
    <property type="entry name" value="DUF3669 DOMAIN-CONTAINING PROTEIN"/>
    <property type="match status" value="1"/>
</dbReference>
<protein>
    <recommendedName>
        <fullName evidence="1">DUF3669 domain-containing protein</fullName>
    </recommendedName>
</protein>
<dbReference type="AlphaFoldDB" id="A0A6A6HDJ7"/>
<evidence type="ECO:0000259" key="1">
    <source>
        <dbReference type="Pfam" id="PF12417"/>
    </source>
</evidence>
<feature type="domain" description="DUF3669" evidence="1">
    <location>
        <begin position="229"/>
        <end position="294"/>
    </location>
</feature>
<proteinExistence type="predicted"/>
<organism evidence="2 3">
    <name type="scientific">Viridothelium virens</name>
    <name type="common">Speckled blister lichen</name>
    <name type="synonym">Trypethelium virens</name>
    <dbReference type="NCBI Taxonomy" id="1048519"/>
    <lineage>
        <taxon>Eukaryota</taxon>
        <taxon>Fungi</taxon>
        <taxon>Dikarya</taxon>
        <taxon>Ascomycota</taxon>
        <taxon>Pezizomycotina</taxon>
        <taxon>Dothideomycetes</taxon>
        <taxon>Dothideomycetes incertae sedis</taxon>
        <taxon>Trypetheliales</taxon>
        <taxon>Trypetheliaceae</taxon>
        <taxon>Viridothelium</taxon>
    </lineage>
</organism>
<evidence type="ECO:0000313" key="2">
    <source>
        <dbReference type="EMBL" id="KAF2235951.1"/>
    </source>
</evidence>
<keyword evidence="3" id="KW-1185">Reference proteome</keyword>
<dbReference type="Pfam" id="PF12417">
    <property type="entry name" value="DUF3669"/>
    <property type="match status" value="1"/>
</dbReference>
<dbReference type="InterPro" id="IPR022137">
    <property type="entry name" value="Znf_prot_DUF3669"/>
</dbReference>
<dbReference type="EMBL" id="ML991788">
    <property type="protein sequence ID" value="KAF2235951.1"/>
    <property type="molecule type" value="Genomic_DNA"/>
</dbReference>
<dbReference type="Proteomes" id="UP000800092">
    <property type="component" value="Unassembled WGS sequence"/>
</dbReference>
<accession>A0A6A6HDJ7</accession>
<dbReference type="PANTHER" id="PTHR40780">
    <property type="entry name" value="DUF3669 DOMAIN-CONTAINING PROTEIN"/>
    <property type="match status" value="1"/>
</dbReference>
<reference evidence="2" key="1">
    <citation type="journal article" date="2020" name="Stud. Mycol.">
        <title>101 Dothideomycetes genomes: a test case for predicting lifestyles and emergence of pathogens.</title>
        <authorList>
            <person name="Haridas S."/>
            <person name="Albert R."/>
            <person name="Binder M."/>
            <person name="Bloem J."/>
            <person name="Labutti K."/>
            <person name="Salamov A."/>
            <person name="Andreopoulos B."/>
            <person name="Baker S."/>
            <person name="Barry K."/>
            <person name="Bills G."/>
            <person name="Bluhm B."/>
            <person name="Cannon C."/>
            <person name="Castanera R."/>
            <person name="Culley D."/>
            <person name="Daum C."/>
            <person name="Ezra D."/>
            <person name="Gonzalez J."/>
            <person name="Henrissat B."/>
            <person name="Kuo A."/>
            <person name="Liang C."/>
            <person name="Lipzen A."/>
            <person name="Lutzoni F."/>
            <person name="Magnuson J."/>
            <person name="Mondo S."/>
            <person name="Nolan M."/>
            <person name="Ohm R."/>
            <person name="Pangilinan J."/>
            <person name="Park H.-J."/>
            <person name="Ramirez L."/>
            <person name="Alfaro M."/>
            <person name="Sun H."/>
            <person name="Tritt A."/>
            <person name="Yoshinaga Y."/>
            <person name="Zwiers L.-H."/>
            <person name="Turgeon B."/>
            <person name="Goodwin S."/>
            <person name="Spatafora J."/>
            <person name="Crous P."/>
            <person name="Grigoriev I."/>
        </authorList>
    </citation>
    <scope>NUCLEOTIDE SEQUENCE</scope>
    <source>
        <strain evidence="2">Tuck. ex Michener</strain>
    </source>
</reference>
<evidence type="ECO:0000313" key="3">
    <source>
        <dbReference type="Proteomes" id="UP000800092"/>
    </source>
</evidence>
<sequence>MSEIEYRCIGKGFCGSVWASTVDKRAMKREDGGPGRSLRNDWEMHNIISNSLKSVTSQTRFNMIVPQPHAFIPIENDEWWSERASRFPPGFSHCNTLISTRIPPLPAPVRERIIDRYCPPALSAKIKANLSDEDCLVRPYLGRRRIGQRTSRFQVFTLRNFPLHVDQMEELGMDTFRYTAALADALAMMHWVAQVDANDVEFVLASYLDHNGHGLPSPFYSNFLGSHALWILDFDCCHPMSMDEAGVSQAVSAFFKNDPFFPRPNRTADIRDQRLWTHFRNQFLNTSAELLGESSLKNLPQLFIDRLETV</sequence>
<dbReference type="OrthoDB" id="2993351at2759"/>
<name>A0A6A6HDJ7_VIRVR</name>